<dbReference type="KEGG" id="bdw:94335265"/>
<comment type="caution">
    <text evidence="1">The sequence shown here is derived from an EMBL/GenBank/DDBJ whole genome shotgun (WGS) entry which is preliminary data.</text>
</comment>
<dbReference type="GeneID" id="94335265"/>
<dbReference type="Proteomes" id="UP001214638">
    <property type="component" value="Unassembled WGS sequence"/>
</dbReference>
<accession>A0AAD9UQB5</accession>
<name>A0AAD9UQB5_9APIC</name>
<dbReference type="RefSeq" id="XP_067804805.1">
    <property type="nucleotide sequence ID" value="XM_067946014.1"/>
</dbReference>
<protein>
    <submittedName>
        <fullName evidence="1">Uncharacterized protein</fullName>
    </submittedName>
</protein>
<sequence length="880" mass="100392">MDDFCDFAIVSDQLRVVLEDSVSSLNLKGQVLEFKSGSVRITTEELYSLFNAKEAFEALNAGSMPRFNDDFKYTIDLIANTPSNVLHLSYIYPILRKVLVLIESFVTCVSEVDQGDQQLMAECNNCLFDPSVFRTLDHLYRSYCNYDSDIKRMLEVITKCFFKGRDDMGAVIDGIIYFYRVTFPVIEYISKNRTDNLLEYTIAACTFGIMQRLASYIVLVLLQDTITKGSGGDGENLQRVKDLFRLTLDAEVKFKFSHDILWQCLQHDVLRPCLQLIQVAFKLTLKVFYINRELVQVFLVAVLRFIDDISSESQNKLIVRNSIVPILMQLLNSFLQLLIKIAQQVSWYLVEIYPQASSFFPANIDTQEQCKDHRVLIKMLKKYLYYGESFSKAVTLLIHSVMRCYSLSRSEIFQHAITKLIEETANVICRSDALRVFSAKGVSSEITSSLEVLVVDLKRFLKHLSRELPLETFTATFYSLGSCFYANVNAQLLCFSIVARKHYKTSPGCIAKMVKELVTNSRQTYTQFIKYQNASSLDHNHLSLDVNLVALLTMMDLSRTRYPESFGMTQCLLEWCHSEYLTEYMLGRCICRLVSRLAKNNSNFIGAARHLLDTLLGVCMYRFSINQEPTDEQGLYFQLDAEVCRCFVCLGAFFECGMLLEWAMDNVILCYTCACITKIGEALGISGHEDSCSCFFCNFECSFGANCPCMHQPIVNEFPSIPHLLELIKALPWDLLNSTDQETTKYQSDSDVQVLQYLLDTLVNLLTSLEEFLTSANSYPNKIDLLWIALNLSTVLVRTGHYGTKPREIVLILKFYAMLGNVNESAGPVYWDAIRSALWFFQRVYDSCTITAQLKHLHQGFLTLLVQRNSSNPTVLAHGG</sequence>
<reference evidence="1" key="1">
    <citation type="journal article" date="2023" name="Nat. Microbiol.">
        <title>Babesia duncani multi-omics identifies virulence factors and drug targets.</title>
        <authorList>
            <person name="Singh P."/>
            <person name="Lonardi S."/>
            <person name="Liang Q."/>
            <person name="Vydyam P."/>
            <person name="Khabirova E."/>
            <person name="Fang T."/>
            <person name="Gihaz S."/>
            <person name="Thekkiniath J."/>
            <person name="Munshi M."/>
            <person name="Abel S."/>
            <person name="Ciampossin L."/>
            <person name="Batugedara G."/>
            <person name="Gupta M."/>
            <person name="Lu X.M."/>
            <person name="Lenz T."/>
            <person name="Chakravarty S."/>
            <person name="Cornillot E."/>
            <person name="Hu Y."/>
            <person name="Ma W."/>
            <person name="Gonzalez L.M."/>
            <person name="Sanchez S."/>
            <person name="Estrada K."/>
            <person name="Sanchez-Flores A."/>
            <person name="Montero E."/>
            <person name="Harb O.S."/>
            <person name="Le Roch K.G."/>
            <person name="Mamoun C.B."/>
        </authorList>
    </citation>
    <scope>NUCLEOTIDE SEQUENCE</scope>
    <source>
        <strain evidence="1">WA1</strain>
    </source>
</reference>
<evidence type="ECO:0000313" key="2">
    <source>
        <dbReference type="Proteomes" id="UP001214638"/>
    </source>
</evidence>
<dbReference type="AlphaFoldDB" id="A0AAD9UQB5"/>
<keyword evidence="2" id="KW-1185">Reference proteome</keyword>
<evidence type="ECO:0000313" key="1">
    <source>
        <dbReference type="EMBL" id="KAK2197963.1"/>
    </source>
</evidence>
<organism evidence="1 2">
    <name type="scientific">Babesia duncani</name>
    <dbReference type="NCBI Taxonomy" id="323732"/>
    <lineage>
        <taxon>Eukaryota</taxon>
        <taxon>Sar</taxon>
        <taxon>Alveolata</taxon>
        <taxon>Apicomplexa</taxon>
        <taxon>Aconoidasida</taxon>
        <taxon>Piroplasmida</taxon>
        <taxon>Babesiidae</taxon>
        <taxon>Babesia</taxon>
    </lineage>
</organism>
<gene>
    <name evidence="1" type="ORF">BdWA1_000967</name>
</gene>
<dbReference type="EMBL" id="JALLKP010000001">
    <property type="protein sequence ID" value="KAK2197963.1"/>
    <property type="molecule type" value="Genomic_DNA"/>
</dbReference>
<proteinExistence type="predicted"/>